<name>A0A9P4S8R1_9PEZI</name>
<dbReference type="EMBL" id="MU006097">
    <property type="protein sequence ID" value="KAF2838148.1"/>
    <property type="molecule type" value="Genomic_DNA"/>
</dbReference>
<proteinExistence type="inferred from homology"/>
<feature type="transmembrane region" description="Helical" evidence="4">
    <location>
        <begin position="290"/>
        <end position="314"/>
    </location>
</feature>
<dbReference type="AlphaFoldDB" id="A0A9P4S8R1"/>
<comment type="caution">
    <text evidence="5">The sequence shown here is derived from an EMBL/GenBank/DDBJ whole genome shotgun (WGS) entry which is preliminary data.</text>
</comment>
<dbReference type="Gene3D" id="1.20.1250.20">
    <property type="entry name" value="MFS general substrate transporter like domains"/>
    <property type="match status" value="2"/>
</dbReference>
<keyword evidence="6" id="KW-1185">Reference proteome</keyword>
<keyword evidence="4" id="KW-1133">Transmembrane helix</keyword>
<keyword evidence="4" id="KW-0812">Transmembrane</keyword>
<feature type="transmembrane region" description="Helical" evidence="4">
    <location>
        <begin position="132"/>
        <end position="154"/>
    </location>
</feature>
<feature type="transmembrane region" description="Helical" evidence="4">
    <location>
        <begin position="453"/>
        <end position="472"/>
    </location>
</feature>
<keyword evidence="4" id="KW-0472">Membrane</keyword>
<feature type="transmembrane region" description="Helical" evidence="4">
    <location>
        <begin position="219"/>
        <end position="238"/>
    </location>
</feature>
<feature type="transmembrane region" description="Helical" evidence="4">
    <location>
        <begin position="93"/>
        <end position="111"/>
    </location>
</feature>
<sequence length="481" mass="52051">MEKELGRGASQESRRSNIAALTISTIDTDEEAQISSHQEKIVVSSRSRPRSRAHSRARSARSATSNALSRVASRLTTTSIVNPGPPPDGGTKAWLQVAGAWFVIMNTWGYVNSFGVFQTYYTEILPEPATTISWIGSVQVFILFFVGAFSGVALDAGYFLPTYIVGVIIQLIGIFTMSISKKYWQIMLTQGILTGVGGGIFFTPCMGIVSTYFEKKRGLAIAIVSTGNSIGGIVYPIVVRQMLPTVGFGWTTRVIGFINIASLIAVAIVMKPRLPPRSTGPLVDFSAFKSPVYALFVSGMFFTIWAMYFTYYFIGSFGREIIHMSYADSLNLIIIINGIGIPARLISGFLADLLGVMNCFVAGLCLCSVVAYTWLSVHELAPFYVWTAFYGFIAAMFQGLFPTGVVSCHSDLSKAGTRLGMAFSFISFAGLTGPPIGGALIGRGGLGYVPAQVWMASSMFLGACITLAARIVRVGWTWKKC</sequence>
<evidence type="ECO:0000313" key="6">
    <source>
        <dbReference type="Proteomes" id="UP000799429"/>
    </source>
</evidence>
<dbReference type="InterPro" id="IPR011701">
    <property type="entry name" value="MFS"/>
</dbReference>
<feature type="transmembrane region" description="Helical" evidence="4">
    <location>
        <begin position="191"/>
        <end position="213"/>
    </location>
</feature>
<dbReference type="Pfam" id="PF07690">
    <property type="entry name" value="MFS_1"/>
    <property type="match status" value="1"/>
</dbReference>
<evidence type="ECO:0000256" key="4">
    <source>
        <dbReference type="SAM" id="Phobius"/>
    </source>
</evidence>
<dbReference type="SUPFAM" id="SSF103473">
    <property type="entry name" value="MFS general substrate transporter"/>
    <property type="match status" value="1"/>
</dbReference>
<accession>A0A9P4S8R1</accession>
<feature type="compositionally biased region" description="Basic residues" evidence="3">
    <location>
        <begin position="47"/>
        <end position="59"/>
    </location>
</feature>
<reference evidence="5" key="1">
    <citation type="journal article" date="2020" name="Stud. Mycol.">
        <title>101 Dothideomycetes genomes: a test case for predicting lifestyles and emergence of pathogens.</title>
        <authorList>
            <person name="Haridas S."/>
            <person name="Albert R."/>
            <person name="Binder M."/>
            <person name="Bloem J."/>
            <person name="Labutti K."/>
            <person name="Salamov A."/>
            <person name="Andreopoulos B."/>
            <person name="Baker S."/>
            <person name="Barry K."/>
            <person name="Bills G."/>
            <person name="Bluhm B."/>
            <person name="Cannon C."/>
            <person name="Castanera R."/>
            <person name="Culley D."/>
            <person name="Daum C."/>
            <person name="Ezra D."/>
            <person name="Gonzalez J."/>
            <person name="Henrissat B."/>
            <person name="Kuo A."/>
            <person name="Liang C."/>
            <person name="Lipzen A."/>
            <person name="Lutzoni F."/>
            <person name="Magnuson J."/>
            <person name="Mondo S."/>
            <person name="Nolan M."/>
            <person name="Ohm R."/>
            <person name="Pangilinan J."/>
            <person name="Park H.-J."/>
            <person name="Ramirez L."/>
            <person name="Alfaro M."/>
            <person name="Sun H."/>
            <person name="Tritt A."/>
            <person name="Yoshinaga Y."/>
            <person name="Zwiers L.-H."/>
            <person name="Turgeon B."/>
            <person name="Goodwin S."/>
            <person name="Spatafora J."/>
            <person name="Crous P."/>
            <person name="Grigoriev I."/>
        </authorList>
    </citation>
    <scope>NUCLEOTIDE SEQUENCE</scope>
    <source>
        <strain evidence="5">CBS 101060</strain>
    </source>
</reference>
<dbReference type="OrthoDB" id="6499973at2759"/>
<feature type="region of interest" description="Disordered" evidence="3">
    <location>
        <begin position="29"/>
        <end position="67"/>
    </location>
</feature>
<dbReference type="PANTHER" id="PTHR11360">
    <property type="entry name" value="MONOCARBOXYLATE TRANSPORTER"/>
    <property type="match status" value="1"/>
</dbReference>
<dbReference type="InterPro" id="IPR036259">
    <property type="entry name" value="MFS_trans_sf"/>
</dbReference>
<evidence type="ECO:0000313" key="5">
    <source>
        <dbReference type="EMBL" id="KAF2838148.1"/>
    </source>
</evidence>
<protein>
    <submittedName>
        <fullName evidence="5">MFS general substrate transporter</fullName>
    </submittedName>
</protein>
<feature type="transmembrane region" description="Helical" evidence="4">
    <location>
        <begin position="326"/>
        <end position="347"/>
    </location>
</feature>
<dbReference type="Proteomes" id="UP000799429">
    <property type="component" value="Unassembled WGS sequence"/>
</dbReference>
<dbReference type="PANTHER" id="PTHR11360:SF130">
    <property type="entry name" value="MAJOR FACILITATOR SUPERFAMILY (MFS) PROFILE DOMAIN-CONTAINING PROTEIN-RELATED"/>
    <property type="match status" value="1"/>
</dbReference>
<dbReference type="GO" id="GO:0016020">
    <property type="term" value="C:membrane"/>
    <property type="evidence" value="ECO:0007669"/>
    <property type="project" value="UniProtKB-SubCell"/>
</dbReference>
<evidence type="ECO:0000256" key="3">
    <source>
        <dbReference type="SAM" id="MobiDB-lite"/>
    </source>
</evidence>
<feature type="transmembrane region" description="Helical" evidence="4">
    <location>
        <begin position="160"/>
        <end position="179"/>
    </location>
</feature>
<feature type="transmembrane region" description="Helical" evidence="4">
    <location>
        <begin position="353"/>
        <end position="375"/>
    </location>
</feature>
<comment type="subcellular location">
    <subcellularLocation>
        <location evidence="1">Membrane</location>
        <topology evidence="1">Multi-pass membrane protein</topology>
    </subcellularLocation>
</comment>
<dbReference type="GO" id="GO:0022857">
    <property type="term" value="F:transmembrane transporter activity"/>
    <property type="evidence" value="ECO:0007669"/>
    <property type="project" value="InterPro"/>
</dbReference>
<organism evidence="5 6">
    <name type="scientific">Patellaria atrata CBS 101060</name>
    <dbReference type="NCBI Taxonomy" id="1346257"/>
    <lineage>
        <taxon>Eukaryota</taxon>
        <taxon>Fungi</taxon>
        <taxon>Dikarya</taxon>
        <taxon>Ascomycota</taxon>
        <taxon>Pezizomycotina</taxon>
        <taxon>Dothideomycetes</taxon>
        <taxon>Dothideomycetes incertae sedis</taxon>
        <taxon>Patellariales</taxon>
        <taxon>Patellariaceae</taxon>
        <taxon>Patellaria</taxon>
    </lineage>
</organism>
<feature type="transmembrane region" description="Helical" evidence="4">
    <location>
        <begin position="421"/>
        <end position="441"/>
    </location>
</feature>
<gene>
    <name evidence="5" type="ORF">M501DRAFT_936375</name>
</gene>
<feature type="transmembrane region" description="Helical" evidence="4">
    <location>
        <begin position="250"/>
        <end position="270"/>
    </location>
</feature>
<dbReference type="InterPro" id="IPR050327">
    <property type="entry name" value="Proton-linked_MCT"/>
</dbReference>
<evidence type="ECO:0000256" key="2">
    <source>
        <dbReference type="ARBA" id="ARBA00006727"/>
    </source>
</evidence>
<comment type="similarity">
    <text evidence="2">Belongs to the major facilitator superfamily. Monocarboxylate porter (TC 2.A.1.13) family.</text>
</comment>
<feature type="transmembrane region" description="Helical" evidence="4">
    <location>
        <begin position="382"/>
        <end position="401"/>
    </location>
</feature>
<evidence type="ECO:0000256" key="1">
    <source>
        <dbReference type="ARBA" id="ARBA00004141"/>
    </source>
</evidence>